<dbReference type="AlphaFoldDB" id="A0A8D8KP36"/>
<dbReference type="EMBL" id="HBUE01326531">
    <property type="protein sequence ID" value="CAG6591137.1"/>
    <property type="molecule type" value="Transcribed_RNA"/>
</dbReference>
<evidence type="ECO:0000313" key="1">
    <source>
        <dbReference type="EMBL" id="CAG6591137.1"/>
    </source>
</evidence>
<name>A0A8D8KP36_CULPI</name>
<reference evidence="1" key="1">
    <citation type="submission" date="2021-05" db="EMBL/GenBank/DDBJ databases">
        <authorList>
            <person name="Alioto T."/>
            <person name="Alioto T."/>
            <person name="Gomez Garrido J."/>
        </authorList>
    </citation>
    <scope>NUCLEOTIDE SEQUENCE</scope>
</reference>
<accession>A0A8D8KP36</accession>
<dbReference type="EMBL" id="HBUE01219951">
    <property type="protein sequence ID" value="CAG6539118.1"/>
    <property type="molecule type" value="Transcribed_RNA"/>
</dbReference>
<protein>
    <submittedName>
        <fullName evidence="1">(northern house mosquito) hypothetical protein</fullName>
    </submittedName>
</protein>
<sequence length="133" mass="15301">MALVLFSQISLVEALAVIQVCHKMVRAQRLACKPLFFVRLHATRSFSLVTNLKRTLSRGVHFGSNELGKKQARRFIWGRWQLVNCCFTSNASRCDTHTYTGNDRELKLSRDEHFLHVHLLGSRRAVCGEARFK</sequence>
<proteinExistence type="predicted"/>
<organism evidence="1">
    <name type="scientific">Culex pipiens</name>
    <name type="common">House mosquito</name>
    <dbReference type="NCBI Taxonomy" id="7175"/>
    <lineage>
        <taxon>Eukaryota</taxon>
        <taxon>Metazoa</taxon>
        <taxon>Ecdysozoa</taxon>
        <taxon>Arthropoda</taxon>
        <taxon>Hexapoda</taxon>
        <taxon>Insecta</taxon>
        <taxon>Pterygota</taxon>
        <taxon>Neoptera</taxon>
        <taxon>Endopterygota</taxon>
        <taxon>Diptera</taxon>
        <taxon>Nematocera</taxon>
        <taxon>Culicoidea</taxon>
        <taxon>Culicidae</taxon>
        <taxon>Culicinae</taxon>
        <taxon>Culicini</taxon>
        <taxon>Culex</taxon>
        <taxon>Culex</taxon>
    </lineage>
</organism>